<dbReference type="OrthoDB" id="6190387at2"/>
<dbReference type="NCBIfam" id="TIGR00762">
    <property type="entry name" value="DegV"/>
    <property type="match status" value="1"/>
</dbReference>
<dbReference type="SUPFAM" id="SSF82549">
    <property type="entry name" value="DAK1/DegV-like"/>
    <property type="match status" value="1"/>
</dbReference>
<evidence type="ECO:0000313" key="3">
    <source>
        <dbReference type="Proteomes" id="UP000061010"/>
    </source>
</evidence>
<dbReference type="PANTHER" id="PTHR33434">
    <property type="entry name" value="DEGV DOMAIN-CONTAINING PROTEIN DR_1986-RELATED"/>
    <property type="match status" value="1"/>
</dbReference>
<organism evidence="2 3">
    <name type="scientific">Stenotrophomonas acidaminiphila</name>
    <dbReference type="NCBI Taxonomy" id="128780"/>
    <lineage>
        <taxon>Bacteria</taxon>
        <taxon>Pseudomonadati</taxon>
        <taxon>Pseudomonadota</taxon>
        <taxon>Gammaproteobacteria</taxon>
        <taxon>Lysobacterales</taxon>
        <taxon>Lysobacteraceae</taxon>
        <taxon>Stenotrophomonas</taxon>
    </lineage>
</organism>
<accession>A0A0R0DSW7</accession>
<dbReference type="InterPro" id="IPR003797">
    <property type="entry name" value="DegV"/>
</dbReference>
<dbReference type="InterPro" id="IPR050270">
    <property type="entry name" value="DegV_domain_contain"/>
</dbReference>
<dbReference type="EMBL" id="CP012900">
    <property type="protein sequence ID" value="ALJ27186.1"/>
    <property type="molecule type" value="Genomic_DNA"/>
</dbReference>
<dbReference type="InterPro" id="IPR043168">
    <property type="entry name" value="DegV_C"/>
</dbReference>
<dbReference type="PROSITE" id="PS51482">
    <property type="entry name" value="DEGV"/>
    <property type="match status" value="1"/>
</dbReference>
<dbReference type="AlphaFoldDB" id="A0A0R0DSW7"/>
<evidence type="ECO:0000256" key="1">
    <source>
        <dbReference type="ARBA" id="ARBA00023121"/>
    </source>
</evidence>
<dbReference type="GO" id="GO:0008289">
    <property type="term" value="F:lipid binding"/>
    <property type="evidence" value="ECO:0007669"/>
    <property type="project" value="UniProtKB-KW"/>
</dbReference>
<keyword evidence="3" id="KW-1185">Reference proteome</keyword>
<dbReference type="Pfam" id="PF02645">
    <property type="entry name" value="DegV"/>
    <property type="match status" value="1"/>
</dbReference>
<evidence type="ECO:0000313" key="2">
    <source>
        <dbReference type="EMBL" id="ALJ27186.1"/>
    </source>
</evidence>
<keyword evidence="1" id="KW-0446">Lipid-binding</keyword>
<reference evidence="2 3" key="1">
    <citation type="journal article" date="2015" name="Genome Announc.">
        <title>Complete Genome Sequencing of Stenotrophomonas acidaminiphila ZAC14D2_NAIMI4_2, a Multidrug-Resistant Strain Isolated from Sediments of a Polluted River in Mexico, Uncovers New Antibiotic Resistance Genes and a Novel Class-II Lasso Peptide Biosynthesis Gene Cluster.</title>
        <authorList>
            <person name="Vinuesa P."/>
            <person name="Ochoa-Sanchez L.E."/>
        </authorList>
    </citation>
    <scope>NUCLEOTIDE SEQUENCE [LARGE SCALE GENOMIC DNA]</scope>
    <source>
        <strain evidence="2 3">ZAC14D2_NAIMI4_2</strain>
    </source>
</reference>
<dbReference type="Gene3D" id="3.30.1180.10">
    <property type="match status" value="1"/>
</dbReference>
<name>A0A0R0DSW7_9GAMM</name>
<dbReference type="Gene3D" id="3.40.50.10170">
    <property type="match status" value="1"/>
</dbReference>
<sequence length="314" mass="34384">MRIGIVVDSACDLPADFIREHRLVLLPITVRIGEAVLADHREEDATLNFLDTHVAERGAEAETIPFSVNQIRDLFLQHLVIDYDHVFCLTITKTRSPIHDNALQASFAILNEYRPIRQAAGHNSPFALRVLDSQNLFAAQAVTAVEAVRLRDAGVGVAQMREQLEQLAGNVHGYMITRDLYYMRARARHKGDRSVGLFTAALGSALDIKPVLHGYRGETAPVAKIKGFDNAVQRLFDFVGQRVANGLLTPVVCMSYGGPLDELRALPGYATLRETCQAHGVTLLETVMSLTGMVNVGKGAVTVGFADQPHAFDS</sequence>
<dbReference type="RefSeq" id="WP_054663057.1">
    <property type="nucleotide sequence ID" value="NZ_CP043570.1"/>
</dbReference>
<dbReference type="PATRIC" id="fig|128780.6.peg.758"/>
<gene>
    <name evidence="2" type="ORF">AOT14_07500</name>
</gene>
<protein>
    <submittedName>
        <fullName evidence="2">DegV family transcriptional regulator</fullName>
    </submittedName>
</protein>
<dbReference type="KEGG" id="sacz:AOT14_07500"/>
<dbReference type="PANTHER" id="PTHR33434:SF2">
    <property type="entry name" value="FATTY ACID-BINDING PROTEIN TM_1468"/>
    <property type="match status" value="1"/>
</dbReference>
<dbReference type="Proteomes" id="UP000061010">
    <property type="component" value="Chromosome"/>
</dbReference>
<proteinExistence type="predicted"/>